<feature type="repeat" description="TPR" evidence="1">
    <location>
        <begin position="48"/>
        <end position="81"/>
    </location>
</feature>
<dbReference type="AlphaFoldDB" id="A0A1K2I8M7"/>
<dbReference type="EMBL" id="LT634362">
    <property type="protein sequence ID" value="SFZ88755.1"/>
    <property type="molecule type" value="Genomic_DNA"/>
</dbReference>
<dbReference type="InterPro" id="IPR019734">
    <property type="entry name" value="TPR_rpt"/>
</dbReference>
<organism evidence="3">
    <name type="scientific">Loigolactobacillus rennini</name>
    <dbReference type="NCBI Taxonomy" id="238013"/>
    <lineage>
        <taxon>Bacteria</taxon>
        <taxon>Bacillati</taxon>
        <taxon>Bacillota</taxon>
        <taxon>Bacilli</taxon>
        <taxon>Lactobacillales</taxon>
        <taxon>Lactobacillaceae</taxon>
        <taxon>Loigolactobacillus</taxon>
    </lineage>
</organism>
<sequence>MFEKLFKKRTKENKTTTSKLSQEERISLQNENKDLLGTLKKIPEKERPIKYDQLGKNYMSLNELDSAIEVFETSLKIKEQFGVAYNNLLNLYEIKRKKAAEQKDNQEIQKWNDKTDSLLALSKRVMRSSL</sequence>
<accession>A0A1K2I8M7</accession>
<reference evidence="3" key="1">
    <citation type="submission" date="2016-11" db="EMBL/GenBank/DDBJ databases">
        <authorList>
            <person name="Jaros S."/>
            <person name="Januszkiewicz K."/>
            <person name="Wedrychowicz H."/>
        </authorList>
    </citation>
    <scope>NUCLEOTIDE SEQUENCE</scope>
    <source>
        <strain evidence="3">ACA-DC 565</strain>
    </source>
</reference>
<dbReference type="InterPro" id="IPR011990">
    <property type="entry name" value="TPR-like_helical_dom_sf"/>
</dbReference>
<evidence type="ECO:0000313" key="3">
    <source>
        <dbReference type="EMBL" id="SFZ88755.1"/>
    </source>
</evidence>
<evidence type="ECO:0000256" key="2">
    <source>
        <dbReference type="SAM" id="MobiDB-lite"/>
    </source>
</evidence>
<feature type="compositionally biased region" description="Basic residues" evidence="2">
    <location>
        <begin position="1"/>
        <end position="11"/>
    </location>
</feature>
<protein>
    <submittedName>
        <fullName evidence="3">Uncharacterized protein</fullName>
    </submittedName>
</protein>
<dbReference type="SUPFAM" id="SSF48452">
    <property type="entry name" value="TPR-like"/>
    <property type="match status" value="1"/>
</dbReference>
<proteinExistence type="predicted"/>
<name>A0A1K2I8M7_9LACO</name>
<evidence type="ECO:0000256" key="1">
    <source>
        <dbReference type="PROSITE-ProRule" id="PRU00339"/>
    </source>
</evidence>
<keyword evidence="1" id="KW-0802">TPR repeat</keyword>
<feature type="region of interest" description="Disordered" evidence="2">
    <location>
        <begin position="1"/>
        <end position="24"/>
    </location>
</feature>
<gene>
    <name evidence="3" type="ORF">LREN565_1868</name>
</gene>
<dbReference type="Gene3D" id="1.25.40.10">
    <property type="entry name" value="Tetratricopeptide repeat domain"/>
    <property type="match status" value="1"/>
</dbReference>
<dbReference type="PROSITE" id="PS50005">
    <property type="entry name" value="TPR"/>
    <property type="match status" value="1"/>
</dbReference>